<dbReference type="GO" id="GO:0004776">
    <property type="term" value="F:succinate-CoA ligase (GDP-forming) activity"/>
    <property type="evidence" value="ECO:0007669"/>
    <property type="project" value="RHEA"/>
</dbReference>
<comment type="pathway">
    <text evidence="9">One-carbon metabolism; formaldehyde assimilation via serine pathway.</text>
</comment>
<gene>
    <name evidence="10" type="primary">sucC</name>
    <name evidence="12" type="ORF">DJ019_05975</name>
</gene>
<evidence type="ECO:0000256" key="7">
    <source>
        <dbReference type="ARBA" id="ARBA00022842"/>
    </source>
</evidence>
<dbReference type="Proteomes" id="UP000249524">
    <property type="component" value="Unassembled WGS sequence"/>
</dbReference>
<dbReference type="UniPathway" id="UPA00223">
    <property type="reaction ID" value="UER00999"/>
</dbReference>
<dbReference type="GO" id="GO:0042709">
    <property type="term" value="C:succinate-CoA ligase complex"/>
    <property type="evidence" value="ECO:0007669"/>
    <property type="project" value="TreeGrafter"/>
</dbReference>
<feature type="binding site" evidence="10">
    <location>
        <begin position="331"/>
        <end position="333"/>
    </location>
    <ligand>
        <name>substrate</name>
        <note>ligand shared with subunit alpha</note>
    </ligand>
</feature>
<dbReference type="GO" id="GO:0000287">
    <property type="term" value="F:magnesium ion binding"/>
    <property type="evidence" value="ECO:0007669"/>
    <property type="project" value="UniProtKB-UniRule"/>
</dbReference>
<keyword evidence="3 10" id="KW-0436">Ligase</keyword>
<dbReference type="PIRSF" id="PIRSF001554">
    <property type="entry name" value="SucCS_beta"/>
    <property type="match status" value="1"/>
</dbReference>
<dbReference type="FunFam" id="3.30.1490.20:FF:000002">
    <property type="entry name" value="Succinate--CoA ligase [ADP-forming] subunit beta"/>
    <property type="match status" value="1"/>
</dbReference>
<comment type="catalytic activity">
    <reaction evidence="8">
        <text>(S)-malate + ATP + CoA = (S)-malyl-CoA + ADP + phosphate</text>
        <dbReference type="Rhea" id="RHEA:26193"/>
        <dbReference type="ChEBI" id="CHEBI:15589"/>
        <dbReference type="ChEBI" id="CHEBI:30616"/>
        <dbReference type="ChEBI" id="CHEBI:43474"/>
        <dbReference type="ChEBI" id="CHEBI:57287"/>
        <dbReference type="ChEBI" id="CHEBI:57317"/>
        <dbReference type="ChEBI" id="CHEBI:456216"/>
        <dbReference type="EC" id="6.2.1.9"/>
    </reaction>
</comment>
<protein>
    <recommendedName>
        <fullName evidence="10">Succinate--CoA ligase [ADP-forming] subunit beta</fullName>
        <ecNumber evidence="10">6.2.1.5</ecNumber>
    </recommendedName>
    <alternativeName>
        <fullName evidence="10">Succinyl-CoA synthetase subunit beta</fullName>
        <shortName evidence="10">SCS-beta</shortName>
    </alternativeName>
</protein>
<dbReference type="AlphaFoldDB" id="A0A328BQW1"/>
<keyword evidence="4 10" id="KW-0479">Metal-binding</keyword>
<feature type="binding site" evidence="10">
    <location>
        <position position="109"/>
    </location>
    <ligand>
        <name>ATP</name>
        <dbReference type="ChEBI" id="CHEBI:30616"/>
    </ligand>
</feature>
<dbReference type="InterPro" id="IPR011761">
    <property type="entry name" value="ATP-grasp"/>
</dbReference>
<dbReference type="RefSeq" id="WP_111275069.1">
    <property type="nucleotide sequence ID" value="NZ_QFYS01000002.1"/>
</dbReference>
<evidence type="ECO:0000256" key="4">
    <source>
        <dbReference type="ARBA" id="ARBA00022723"/>
    </source>
</evidence>
<dbReference type="Gene3D" id="3.30.470.20">
    <property type="entry name" value="ATP-grasp fold, B domain"/>
    <property type="match status" value="1"/>
</dbReference>
<comment type="pathway">
    <text evidence="10">Carbohydrate metabolism; tricarboxylic acid cycle; succinate from succinyl-CoA (ligase route): step 1/1.</text>
</comment>
<comment type="catalytic activity">
    <reaction evidence="10">
        <text>succinate + ATP + CoA = succinyl-CoA + ADP + phosphate</text>
        <dbReference type="Rhea" id="RHEA:17661"/>
        <dbReference type="ChEBI" id="CHEBI:30031"/>
        <dbReference type="ChEBI" id="CHEBI:30616"/>
        <dbReference type="ChEBI" id="CHEBI:43474"/>
        <dbReference type="ChEBI" id="CHEBI:57287"/>
        <dbReference type="ChEBI" id="CHEBI:57292"/>
        <dbReference type="ChEBI" id="CHEBI:456216"/>
        <dbReference type="EC" id="6.2.1.5"/>
    </reaction>
</comment>
<dbReference type="Pfam" id="PF00549">
    <property type="entry name" value="Ligase_CoA"/>
    <property type="match status" value="1"/>
</dbReference>
<keyword evidence="2 10" id="KW-0816">Tricarboxylic acid cycle</keyword>
<dbReference type="GO" id="GO:0005524">
    <property type="term" value="F:ATP binding"/>
    <property type="evidence" value="ECO:0007669"/>
    <property type="project" value="UniProtKB-UniRule"/>
</dbReference>
<evidence type="ECO:0000256" key="3">
    <source>
        <dbReference type="ARBA" id="ARBA00022598"/>
    </source>
</evidence>
<feature type="binding site" evidence="10">
    <location>
        <position position="117"/>
    </location>
    <ligand>
        <name>ATP</name>
        <dbReference type="ChEBI" id="CHEBI:30616"/>
    </ligand>
</feature>
<comment type="similarity">
    <text evidence="1 10">Belongs to the succinate/malate CoA ligase beta subunit family.</text>
</comment>
<feature type="binding site" evidence="10">
    <location>
        <begin position="53"/>
        <end position="55"/>
    </location>
    <ligand>
        <name>ATP</name>
        <dbReference type="ChEBI" id="CHEBI:30616"/>
    </ligand>
</feature>
<dbReference type="Gene3D" id="3.40.50.261">
    <property type="entry name" value="Succinyl-CoA synthetase domains"/>
    <property type="match status" value="1"/>
</dbReference>
<dbReference type="PANTHER" id="PTHR11815:SF10">
    <property type="entry name" value="SUCCINATE--COA LIGASE [GDP-FORMING] SUBUNIT BETA, MITOCHONDRIAL"/>
    <property type="match status" value="1"/>
</dbReference>
<keyword evidence="5 10" id="KW-0547">Nucleotide-binding</keyword>
<evidence type="ECO:0000313" key="12">
    <source>
        <dbReference type="EMBL" id="RAK67458.1"/>
    </source>
</evidence>
<organism evidence="12 13">
    <name type="scientific">Phenylobacterium kunshanense</name>
    <dbReference type="NCBI Taxonomy" id="1445034"/>
    <lineage>
        <taxon>Bacteria</taxon>
        <taxon>Pseudomonadati</taxon>
        <taxon>Pseudomonadota</taxon>
        <taxon>Alphaproteobacteria</taxon>
        <taxon>Caulobacterales</taxon>
        <taxon>Caulobacteraceae</taxon>
        <taxon>Phenylobacterium</taxon>
    </lineage>
</organism>
<evidence type="ECO:0000256" key="1">
    <source>
        <dbReference type="ARBA" id="ARBA00009182"/>
    </source>
</evidence>
<dbReference type="GO" id="GO:0005829">
    <property type="term" value="C:cytosol"/>
    <property type="evidence" value="ECO:0007669"/>
    <property type="project" value="TreeGrafter"/>
</dbReference>
<feature type="binding site" evidence="10">
    <location>
        <position position="46"/>
    </location>
    <ligand>
        <name>ATP</name>
        <dbReference type="ChEBI" id="CHEBI:30616"/>
    </ligand>
</feature>
<dbReference type="Pfam" id="PF08442">
    <property type="entry name" value="ATP-grasp_2"/>
    <property type="match status" value="1"/>
</dbReference>
<dbReference type="InterPro" id="IPR017866">
    <property type="entry name" value="Succ-CoA_synthase_bsu_CS"/>
</dbReference>
<sequence>MNIHEHQAKAVLAEFGVAVPRGYPAFTVDEAVEAANKLGGPVFVVKSQIHAGGRGKGRFEGLGPDAKGGVRVVKSADDVKANAQEMLGRVLVTHQTGPAGKQVNRLYIEEGAQIAKEFYLSLLVDRETSWVSVVASTEGGMDIEEVAHSTPEKIVTFSIDPATGVFPHHARHLAKALGLTGGLAKEAATLLTQLYTAFLAKDMSMLEINPLIVTGDDHLRVLDAKVSFDSNALFRHPDVVALRDESEEDPKEIEASKYDLSYIALDGEIGCMVNGAGLAMATMDIIKLYGAEPANFLDVGGGASKEKVTAAFKIITADPNVKGILVNIFGGIMRCDIIAEGVVAAVKEVGLKVPLVVRLEGTNVELGKKIINESGLNVLSANDLSDGAEKIVKAVRGAA</sequence>
<dbReference type="FunFam" id="3.40.50.261:FF:000001">
    <property type="entry name" value="Succinate--CoA ligase [ADP-forming] subunit beta"/>
    <property type="match status" value="1"/>
</dbReference>
<dbReference type="InterPro" id="IPR013650">
    <property type="entry name" value="ATP-grasp_succ-CoA_synth-type"/>
</dbReference>
<keyword evidence="6 10" id="KW-0067">ATP-binding</keyword>
<dbReference type="OrthoDB" id="9802602at2"/>
<accession>A0A328BQW1</accession>
<evidence type="ECO:0000256" key="6">
    <source>
        <dbReference type="ARBA" id="ARBA00022840"/>
    </source>
</evidence>
<dbReference type="GO" id="GO:0004775">
    <property type="term" value="F:succinate-CoA ligase (ADP-forming) activity"/>
    <property type="evidence" value="ECO:0007669"/>
    <property type="project" value="UniProtKB-UniRule"/>
</dbReference>
<feature type="domain" description="ATP-grasp" evidence="11">
    <location>
        <begin position="9"/>
        <end position="241"/>
    </location>
</feature>
<keyword evidence="13" id="KW-1185">Reference proteome</keyword>
<feature type="binding site" evidence="10">
    <location>
        <position position="223"/>
    </location>
    <ligand>
        <name>Mg(2+)</name>
        <dbReference type="ChEBI" id="CHEBI:18420"/>
    </ligand>
</feature>
<dbReference type="NCBIfam" id="TIGR01016">
    <property type="entry name" value="sucCoAbeta"/>
    <property type="match status" value="1"/>
</dbReference>
<evidence type="ECO:0000256" key="5">
    <source>
        <dbReference type="ARBA" id="ARBA00022741"/>
    </source>
</evidence>
<evidence type="ECO:0000313" key="13">
    <source>
        <dbReference type="Proteomes" id="UP000249524"/>
    </source>
</evidence>
<feature type="binding site" evidence="10">
    <location>
        <position position="274"/>
    </location>
    <ligand>
        <name>substrate</name>
        <note>ligand shared with subunit alpha</note>
    </ligand>
</feature>
<dbReference type="PANTHER" id="PTHR11815">
    <property type="entry name" value="SUCCINYL-COA SYNTHETASE BETA CHAIN"/>
    <property type="match status" value="1"/>
</dbReference>
<comment type="function">
    <text evidence="10">Succinyl-CoA synthetase functions in the citric acid cycle (TCA), coupling the hydrolysis of succinyl-CoA to the synthesis of either ATP or GTP and thus represents the only step of substrate-level phosphorylation in the TCA. The beta subunit provides nucleotide specificity of the enzyme and binds the substrate succinate, while the binding sites for coenzyme A and phosphate are found in the alpha subunit.</text>
</comment>
<dbReference type="EC" id="6.2.1.5" evidence="10"/>
<dbReference type="SUPFAM" id="SSF52210">
    <property type="entry name" value="Succinyl-CoA synthetase domains"/>
    <property type="match status" value="1"/>
</dbReference>
<dbReference type="InterPro" id="IPR013815">
    <property type="entry name" value="ATP_grasp_subdomain_1"/>
</dbReference>
<evidence type="ECO:0000256" key="9">
    <source>
        <dbReference type="ARBA" id="ARBA00060690"/>
    </source>
</evidence>
<evidence type="ECO:0000256" key="2">
    <source>
        <dbReference type="ARBA" id="ARBA00022532"/>
    </source>
</evidence>
<reference evidence="12 13" key="1">
    <citation type="submission" date="2018-05" db="EMBL/GenBank/DDBJ databases">
        <authorList>
            <person name="Lanie J.A."/>
            <person name="Ng W.-L."/>
            <person name="Kazmierczak K.M."/>
            <person name="Andrzejewski T.M."/>
            <person name="Davidsen T.M."/>
            <person name="Wayne K.J."/>
            <person name="Tettelin H."/>
            <person name="Glass J.I."/>
            <person name="Rusch D."/>
            <person name="Podicherti R."/>
            <person name="Tsui H.-C.T."/>
            <person name="Winkler M.E."/>
        </authorList>
    </citation>
    <scope>NUCLEOTIDE SEQUENCE [LARGE SCALE GENOMIC DNA]</scope>
    <source>
        <strain evidence="12 13">BUT-10</strain>
    </source>
</reference>
<name>A0A328BQW1_9CAUL</name>
<dbReference type="InterPro" id="IPR005811">
    <property type="entry name" value="SUCC_ACL_C"/>
</dbReference>
<dbReference type="GO" id="GO:0006104">
    <property type="term" value="P:succinyl-CoA metabolic process"/>
    <property type="evidence" value="ECO:0007669"/>
    <property type="project" value="TreeGrafter"/>
</dbReference>
<feature type="binding site" evidence="10">
    <location>
        <position position="112"/>
    </location>
    <ligand>
        <name>ATP</name>
        <dbReference type="ChEBI" id="CHEBI:30616"/>
    </ligand>
</feature>
<dbReference type="InterPro" id="IPR016102">
    <property type="entry name" value="Succinyl-CoA_synth-like"/>
</dbReference>
<dbReference type="HAMAP" id="MF_00558">
    <property type="entry name" value="Succ_CoA_beta"/>
    <property type="match status" value="1"/>
</dbReference>
<comment type="subunit">
    <text evidence="10">Heterotetramer of two alpha and two beta subunits.</text>
</comment>
<comment type="caution">
    <text evidence="12">The sequence shown here is derived from an EMBL/GenBank/DDBJ whole genome shotgun (WGS) entry which is preliminary data.</text>
</comment>
<feature type="binding site" evidence="10">
    <location>
        <position position="209"/>
    </location>
    <ligand>
        <name>Mg(2+)</name>
        <dbReference type="ChEBI" id="CHEBI:18420"/>
    </ligand>
</feature>
<comment type="catalytic activity">
    <reaction evidence="10">
        <text>GTP + succinate + CoA = succinyl-CoA + GDP + phosphate</text>
        <dbReference type="Rhea" id="RHEA:22120"/>
        <dbReference type="ChEBI" id="CHEBI:30031"/>
        <dbReference type="ChEBI" id="CHEBI:37565"/>
        <dbReference type="ChEBI" id="CHEBI:43474"/>
        <dbReference type="ChEBI" id="CHEBI:57287"/>
        <dbReference type="ChEBI" id="CHEBI:57292"/>
        <dbReference type="ChEBI" id="CHEBI:58189"/>
    </reaction>
</comment>
<dbReference type="Gene3D" id="3.30.1490.20">
    <property type="entry name" value="ATP-grasp fold, A domain"/>
    <property type="match status" value="1"/>
</dbReference>
<keyword evidence="7 10" id="KW-0460">Magnesium</keyword>
<evidence type="ECO:0000259" key="11">
    <source>
        <dbReference type="PROSITE" id="PS50975"/>
    </source>
</evidence>
<evidence type="ECO:0000256" key="8">
    <source>
        <dbReference type="ARBA" id="ARBA00052241"/>
    </source>
</evidence>
<dbReference type="GO" id="GO:0006099">
    <property type="term" value="P:tricarboxylic acid cycle"/>
    <property type="evidence" value="ECO:0007669"/>
    <property type="project" value="UniProtKB-UniRule"/>
</dbReference>
<evidence type="ECO:0000256" key="10">
    <source>
        <dbReference type="HAMAP-Rule" id="MF_00558"/>
    </source>
</evidence>
<comment type="cofactor">
    <cofactor evidence="10">
        <name>Mg(2+)</name>
        <dbReference type="ChEBI" id="CHEBI:18420"/>
    </cofactor>
    <text evidence="10">Binds 1 Mg(2+) ion per subunit.</text>
</comment>
<dbReference type="PROSITE" id="PS01217">
    <property type="entry name" value="SUCCINYL_COA_LIG_3"/>
    <property type="match status" value="1"/>
</dbReference>
<dbReference type="SUPFAM" id="SSF56059">
    <property type="entry name" value="Glutathione synthetase ATP-binding domain-like"/>
    <property type="match status" value="1"/>
</dbReference>
<dbReference type="GO" id="GO:0050074">
    <property type="term" value="F:malate-CoA ligase activity"/>
    <property type="evidence" value="ECO:0007669"/>
    <property type="project" value="UniProtKB-EC"/>
</dbReference>
<proteinExistence type="inferred from homology"/>
<dbReference type="PROSITE" id="PS50975">
    <property type="entry name" value="ATP_GRASP"/>
    <property type="match status" value="1"/>
</dbReference>
<dbReference type="FunFam" id="3.30.470.20:FF:000002">
    <property type="entry name" value="Succinate--CoA ligase [ADP-forming] subunit beta"/>
    <property type="match status" value="1"/>
</dbReference>
<dbReference type="NCBIfam" id="NF001913">
    <property type="entry name" value="PRK00696.1"/>
    <property type="match status" value="1"/>
</dbReference>
<dbReference type="InterPro" id="IPR005809">
    <property type="entry name" value="Succ_CoA_ligase-like_bsu"/>
</dbReference>
<dbReference type="EMBL" id="QFYS01000002">
    <property type="protein sequence ID" value="RAK67458.1"/>
    <property type="molecule type" value="Genomic_DNA"/>
</dbReference>